<organism evidence="1 2">
    <name type="scientific">Hypoxylon rubiginosum</name>
    <dbReference type="NCBI Taxonomy" id="110542"/>
    <lineage>
        <taxon>Eukaryota</taxon>
        <taxon>Fungi</taxon>
        <taxon>Dikarya</taxon>
        <taxon>Ascomycota</taxon>
        <taxon>Pezizomycotina</taxon>
        <taxon>Sordariomycetes</taxon>
        <taxon>Xylariomycetidae</taxon>
        <taxon>Xylariales</taxon>
        <taxon>Hypoxylaceae</taxon>
        <taxon>Hypoxylon</taxon>
    </lineage>
</organism>
<dbReference type="Proteomes" id="UP001497700">
    <property type="component" value="Unassembled WGS sequence"/>
</dbReference>
<reference evidence="1 2" key="1">
    <citation type="journal article" date="2022" name="New Phytol.">
        <title>Ecological generalism drives hyperdiversity of secondary metabolite gene clusters in xylarialean endophytes.</title>
        <authorList>
            <person name="Franco M.E.E."/>
            <person name="Wisecaver J.H."/>
            <person name="Arnold A.E."/>
            <person name="Ju Y.M."/>
            <person name="Slot J.C."/>
            <person name="Ahrendt S."/>
            <person name="Moore L.P."/>
            <person name="Eastman K.E."/>
            <person name="Scott K."/>
            <person name="Konkel Z."/>
            <person name="Mondo S.J."/>
            <person name="Kuo A."/>
            <person name="Hayes R.D."/>
            <person name="Haridas S."/>
            <person name="Andreopoulos B."/>
            <person name="Riley R."/>
            <person name="LaButti K."/>
            <person name="Pangilinan J."/>
            <person name="Lipzen A."/>
            <person name="Amirebrahimi M."/>
            <person name="Yan J."/>
            <person name="Adam C."/>
            <person name="Keymanesh K."/>
            <person name="Ng V."/>
            <person name="Louie K."/>
            <person name="Northen T."/>
            <person name="Drula E."/>
            <person name="Henrissat B."/>
            <person name="Hsieh H.M."/>
            <person name="Youens-Clark K."/>
            <person name="Lutzoni F."/>
            <person name="Miadlikowska J."/>
            <person name="Eastwood D.C."/>
            <person name="Hamelin R.C."/>
            <person name="Grigoriev I.V."/>
            <person name="U'Ren J.M."/>
        </authorList>
    </citation>
    <scope>NUCLEOTIDE SEQUENCE [LARGE SCALE GENOMIC DNA]</scope>
    <source>
        <strain evidence="1 2">CBS 119005</strain>
    </source>
</reference>
<protein>
    <submittedName>
        <fullName evidence="1">Uncharacterized protein</fullName>
    </submittedName>
</protein>
<name>A0ACB9Z894_9PEZI</name>
<sequence>MAEPARNEDPIESETLSGDEAGSGAGTEVEVGSNKSEDVVENDDESASQAGSDASQESPAPPPQRPKVLMICLPGLSTEYPVVHTNGRIESVAHIATFPFKPDRIFGENGSIDSLDDIAQELLDFILSTSKDMDIDLSDISLGFMAADLGGVLVKKALILATKDTTYSLIYSRTFLLMFFGTPHQASQEWGWEATTLKILEDTYRFIRGPWLLDRVHQLPYHLERVRSSFNEILGKFRIVNYYQDVPESSSEIVAEQ</sequence>
<keyword evidence="2" id="KW-1185">Reference proteome</keyword>
<dbReference type="EMBL" id="MU393446">
    <property type="protein sequence ID" value="KAI4867566.1"/>
    <property type="molecule type" value="Genomic_DNA"/>
</dbReference>
<proteinExistence type="predicted"/>
<evidence type="ECO:0000313" key="1">
    <source>
        <dbReference type="EMBL" id="KAI4867566.1"/>
    </source>
</evidence>
<gene>
    <name evidence="1" type="ORF">F4820DRAFT_199416</name>
</gene>
<accession>A0ACB9Z894</accession>
<evidence type="ECO:0000313" key="2">
    <source>
        <dbReference type="Proteomes" id="UP001497700"/>
    </source>
</evidence>
<comment type="caution">
    <text evidence="1">The sequence shown here is derived from an EMBL/GenBank/DDBJ whole genome shotgun (WGS) entry which is preliminary data.</text>
</comment>